<keyword evidence="2" id="KW-0904">Protein phosphatase</keyword>
<dbReference type="EC" id="3.1.3.48" evidence="1"/>
<feature type="non-terminal residue" evidence="5">
    <location>
        <position position="1"/>
    </location>
</feature>
<dbReference type="AlphaFoldDB" id="A0ABD0RZM4"/>
<feature type="domain" description="Tyrosine specific protein phosphatases" evidence="4">
    <location>
        <begin position="28"/>
        <end position="69"/>
    </location>
</feature>
<keyword evidence="2" id="KW-0378">Hydrolase</keyword>
<feature type="domain" description="Tyrosine-protein phosphatase" evidence="3">
    <location>
        <begin position="1"/>
        <end position="69"/>
    </location>
</feature>
<protein>
    <recommendedName>
        <fullName evidence="1">protein-tyrosine-phosphatase</fullName>
        <ecNumber evidence="1">3.1.3.48</ecNumber>
    </recommendedName>
</protein>
<evidence type="ECO:0000313" key="6">
    <source>
        <dbReference type="Proteomes" id="UP001529510"/>
    </source>
</evidence>
<reference evidence="5 6" key="1">
    <citation type="submission" date="2024-05" db="EMBL/GenBank/DDBJ databases">
        <title>Genome sequencing and assembly of Indian major carp, Cirrhinus mrigala (Hamilton, 1822).</title>
        <authorList>
            <person name="Mohindra V."/>
            <person name="Chowdhury L.M."/>
            <person name="Lal K."/>
            <person name="Jena J.K."/>
        </authorList>
    </citation>
    <scope>NUCLEOTIDE SEQUENCE [LARGE SCALE GENOMIC DNA]</scope>
    <source>
        <strain evidence="5">CM1030</strain>
        <tissue evidence="5">Blood</tissue>
    </source>
</reference>
<evidence type="ECO:0000256" key="1">
    <source>
        <dbReference type="ARBA" id="ARBA00013064"/>
    </source>
</evidence>
<evidence type="ECO:0000259" key="3">
    <source>
        <dbReference type="PROSITE" id="PS50055"/>
    </source>
</evidence>
<keyword evidence="6" id="KW-1185">Reference proteome</keyword>
<evidence type="ECO:0000259" key="4">
    <source>
        <dbReference type="PROSITE" id="PS50056"/>
    </source>
</evidence>
<dbReference type="InterPro" id="IPR050348">
    <property type="entry name" value="Protein-Tyr_Phosphatase"/>
</dbReference>
<organism evidence="5 6">
    <name type="scientific">Cirrhinus mrigala</name>
    <name type="common">Mrigala</name>
    <dbReference type="NCBI Taxonomy" id="683832"/>
    <lineage>
        <taxon>Eukaryota</taxon>
        <taxon>Metazoa</taxon>
        <taxon>Chordata</taxon>
        <taxon>Craniata</taxon>
        <taxon>Vertebrata</taxon>
        <taxon>Euteleostomi</taxon>
        <taxon>Actinopterygii</taxon>
        <taxon>Neopterygii</taxon>
        <taxon>Teleostei</taxon>
        <taxon>Ostariophysi</taxon>
        <taxon>Cypriniformes</taxon>
        <taxon>Cyprinidae</taxon>
        <taxon>Labeoninae</taxon>
        <taxon>Labeonini</taxon>
        <taxon>Cirrhinus</taxon>
    </lineage>
</organism>
<gene>
    <name evidence="5" type="ORF">M9458_002018</name>
</gene>
<dbReference type="SUPFAM" id="SSF52799">
    <property type="entry name" value="(Phosphotyrosine protein) phosphatases II"/>
    <property type="match status" value="1"/>
</dbReference>
<dbReference type="InterPro" id="IPR000387">
    <property type="entry name" value="Tyr_Pase_dom"/>
</dbReference>
<evidence type="ECO:0000313" key="5">
    <source>
        <dbReference type="EMBL" id="KAL0204000.1"/>
    </source>
</evidence>
<dbReference type="PROSITE" id="PS50056">
    <property type="entry name" value="TYR_PHOSPHATASE_2"/>
    <property type="match status" value="1"/>
</dbReference>
<accession>A0ABD0RZM4</accession>
<dbReference type="Gene3D" id="3.90.190.10">
    <property type="entry name" value="Protein tyrosine phosphatase superfamily"/>
    <property type="match status" value="1"/>
</dbReference>
<proteinExistence type="predicted"/>
<dbReference type="PROSITE" id="PS50055">
    <property type="entry name" value="TYR_PHOSPHATASE_PTP"/>
    <property type="match status" value="1"/>
</dbReference>
<dbReference type="GO" id="GO:0004725">
    <property type="term" value="F:protein tyrosine phosphatase activity"/>
    <property type="evidence" value="ECO:0007669"/>
    <property type="project" value="UniProtKB-EC"/>
</dbReference>
<dbReference type="InterPro" id="IPR000242">
    <property type="entry name" value="PTP_cat"/>
</dbReference>
<dbReference type="InterPro" id="IPR029021">
    <property type="entry name" value="Prot-tyrosine_phosphatase-like"/>
</dbReference>
<evidence type="ECO:0000256" key="2">
    <source>
        <dbReference type="ARBA" id="ARBA00022912"/>
    </source>
</evidence>
<dbReference type="Pfam" id="PF00102">
    <property type="entry name" value="Y_phosphatase"/>
    <property type="match status" value="1"/>
</dbReference>
<comment type="caution">
    <text evidence="5">The sequence shown here is derived from an EMBL/GenBank/DDBJ whole genome shotgun (WGS) entry which is preliminary data.</text>
</comment>
<dbReference type="PANTHER" id="PTHR19134:SF328">
    <property type="entry name" value="PROTEIN TYROSINE PHOSPHATASE NON-RECEPTOR TYPE 9B"/>
    <property type="match status" value="1"/>
</dbReference>
<name>A0ABD0RZM4_CIRMR</name>
<dbReference type="Proteomes" id="UP001529510">
    <property type="component" value="Unassembled WGS sequence"/>
</dbReference>
<feature type="non-terminal residue" evidence="5">
    <location>
        <position position="69"/>
    </location>
</feature>
<dbReference type="EMBL" id="JAMKFB020000001">
    <property type="protein sequence ID" value="KAL0204000.1"/>
    <property type="molecule type" value="Genomic_DNA"/>
</dbReference>
<dbReference type="PRINTS" id="PR00700">
    <property type="entry name" value="PRTYPHPHTASE"/>
</dbReference>
<sequence length="69" mass="7619">TGECREVSHYLYMSWPDFGVPKSASAMLDFRAHVKQRQESSLRTLYPDWTGPPGGPPVVVHCSAGIGRT</sequence>
<dbReference type="PANTHER" id="PTHR19134">
    <property type="entry name" value="RECEPTOR-TYPE TYROSINE-PROTEIN PHOSPHATASE"/>
    <property type="match status" value="1"/>
</dbReference>